<feature type="binding site" evidence="7">
    <location>
        <position position="73"/>
    </location>
    <ligand>
        <name>[4Fe-4S] cluster</name>
        <dbReference type="ChEBI" id="CHEBI:49883"/>
        <note>4Fe-4S-S-AdoMet</note>
    </ligand>
</feature>
<evidence type="ECO:0000256" key="6">
    <source>
        <dbReference type="ARBA" id="ARBA00034078"/>
    </source>
</evidence>
<dbReference type="GO" id="GO:0042364">
    <property type="term" value="P:water-soluble vitamin biosynthetic process"/>
    <property type="evidence" value="ECO:0007669"/>
    <property type="project" value="UniProtKB-ARBA"/>
</dbReference>
<feature type="domain" description="Radical SAM core" evidence="9">
    <location>
        <begin position="55"/>
        <end position="277"/>
    </location>
</feature>
<dbReference type="GO" id="GO:0016740">
    <property type="term" value="F:transferase activity"/>
    <property type="evidence" value="ECO:0007669"/>
    <property type="project" value="TreeGrafter"/>
</dbReference>
<dbReference type="GO" id="GO:0051539">
    <property type="term" value="F:4 iron, 4 sulfur cluster binding"/>
    <property type="evidence" value="ECO:0007669"/>
    <property type="project" value="UniProtKB-KW"/>
</dbReference>
<feature type="binding site" evidence="8">
    <location>
        <position position="187"/>
    </location>
    <ligand>
        <name>S-adenosyl-L-methionine</name>
        <dbReference type="ChEBI" id="CHEBI:59789"/>
    </ligand>
</feature>
<sequence>MSRLDRVEEISISKRLKMERAISISNFEVAELLKNGEENELTLWADSVRARYCGDEVHLRGVIEFSNYCCRDCLYCGLRRSNKKLPRYRMAKEEIVECALMGAQAGIKTIVLQSGDDLGYRAEDISEIIQQIKEEADVAITLCVGERDYKDYRAWKKAGADRYLLKHETANPVLYSRLHPGQTLGTRLEILGWLKEIGYQVGAGNIVGLPGQTLRDLADDILLMKQLDVEMAGIGPFIPHPDTPLGRKNQGTLNMTLKVLALARIVLKDVHLPATTAVGSIHLEGREMALRAGANVIMPNITPTRYRPLYQIYPGKICIDENMDNCLGCLTKRIESCGRKIAQNRGHSLKVRYQSPELTD</sequence>
<dbReference type="EMBL" id="BLRZ01000118">
    <property type="protein sequence ID" value="GFP30896.1"/>
    <property type="molecule type" value="Genomic_DNA"/>
</dbReference>
<dbReference type="AlphaFoldDB" id="A0A6V8PIX3"/>
<dbReference type="SFLD" id="SFLDF00348">
    <property type="entry name" value="FeFe_hydrogenase_maturase_(Hyd"/>
    <property type="match status" value="1"/>
</dbReference>
<dbReference type="RefSeq" id="WP_246273260.1">
    <property type="nucleotide sequence ID" value="NZ_BLRZ01000118.1"/>
</dbReference>
<dbReference type="InterPro" id="IPR010722">
    <property type="entry name" value="BATS_dom"/>
</dbReference>
<evidence type="ECO:0000256" key="8">
    <source>
        <dbReference type="PIRSR" id="PIRSR004762-2"/>
    </source>
</evidence>
<keyword evidence="13" id="KW-1185">Reference proteome</keyword>
<dbReference type="SMART" id="SM00876">
    <property type="entry name" value="BATS"/>
    <property type="match status" value="1"/>
</dbReference>
<evidence type="ECO:0000256" key="2">
    <source>
        <dbReference type="ARBA" id="ARBA00022691"/>
    </source>
</evidence>
<evidence type="ECO:0000256" key="3">
    <source>
        <dbReference type="ARBA" id="ARBA00022723"/>
    </source>
</evidence>
<comment type="cofactor">
    <cofactor evidence="7">
        <name>[4Fe-4S] cluster</name>
        <dbReference type="ChEBI" id="CHEBI:49883"/>
    </cofactor>
    <text evidence="7">Binds 1 [4Fe-4S] cluster. The cluster is coordinated with 3 cysteines and an exchangeable S-adenosyl-L-methionine.</text>
</comment>
<dbReference type="Pfam" id="PF04055">
    <property type="entry name" value="Radical_SAM"/>
    <property type="match status" value="1"/>
</dbReference>
<dbReference type="SFLD" id="SFLDG01082">
    <property type="entry name" value="B12-binding_domain_containing"/>
    <property type="match status" value="1"/>
</dbReference>
<protein>
    <submittedName>
        <fullName evidence="10">Biotin synthase</fullName>
    </submittedName>
</protein>
<keyword evidence="4 7" id="KW-0408">Iron</keyword>
<dbReference type="Gene3D" id="3.20.20.70">
    <property type="entry name" value="Aldolase class I"/>
    <property type="match status" value="1"/>
</dbReference>
<dbReference type="NCBIfam" id="TIGR03956">
    <property type="entry name" value="rSAM_HydE"/>
    <property type="match status" value="1"/>
</dbReference>
<dbReference type="EMBL" id="BLSC01000049">
    <property type="protein sequence ID" value="GFP37110.1"/>
    <property type="molecule type" value="Genomic_DNA"/>
</dbReference>
<comment type="caution">
    <text evidence="10">The sequence shown here is derived from an EMBL/GenBank/DDBJ whole genome shotgun (WGS) entry which is preliminary data.</text>
</comment>
<evidence type="ECO:0000313" key="12">
    <source>
        <dbReference type="Proteomes" id="UP000561271"/>
    </source>
</evidence>
<dbReference type="Proteomes" id="UP000561271">
    <property type="component" value="Unassembled WGS sequence"/>
</dbReference>
<keyword evidence="2 7" id="KW-0949">S-adenosyl-L-methionine</keyword>
<dbReference type="InterPro" id="IPR006638">
    <property type="entry name" value="Elp3/MiaA/NifB-like_rSAM"/>
</dbReference>
<accession>A0A6V8PIX3</accession>
<keyword evidence="3" id="KW-0479">Metal-binding</keyword>
<dbReference type="GO" id="GO:0046872">
    <property type="term" value="F:metal ion binding"/>
    <property type="evidence" value="ECO:0007669"/>
    <property type="project" value="UniProtKB-KW"/>
</dbReference>
<dbReference type="InterPro" id="IPR058240">
    <property type="entry name" value="rSAM_sf"/>
</dbReference>
<dbReference type="SFLD" id="SFLDG01280">
    <property type="entry name" value="HydE/PylB-like"/>
    <property type="match status" value="1"/>
</dbReference>
<dbReference type="SFLD" id="SFLDS00029">
    <property type="entry name" value="Radical_SAM"/>
    <property type="match status" value="1"/>
</dbReference>
<evidence type="ECO:0000313" key="10">
    <source>
        <dbReference type="EMBL" id="GFP30896.1"/>
    </source>
</evidence>
<dbReference type="InterPro" id="IPR013785">
    <property type="entry name" value="Aldolase_TIM"/>
</dbReference>
<feature type="binding site" evidence="7">
    <location>
        <position position="69"/>
    </location>
    <ligand>
        <name>[4Fe-4S] cluster</name>
        <dbReference type="ChEBI" id="CHEBI:49883"/>
        <note>4Fe-4S-S-AdoMet</note>
    </ligand>
</feature>
<dbReference type="PANTHER" id="PTHR43726:SF1">
    <property type="entry name" value="BIOTIN SYNTHASE"/>
    <property type="match status" value="1"/>
</dbReference>
<dbReference type="PIRSF" id="PIRSF004762">
    <property type="entry name" value="CHP00423"/>
    <property type="match status" value="1"/>
</dbReference>
<dbReference type="SFLD" id="SFLDG01060">
    <property type="entry name" value="BATS_domain_containing"/>
    <property type="match status" value="1"/>
</dbReference>
<organism evidence="10 13">
    <name type="scientific">Candidatus Hakubella thermalkaliphila</name>
    <dbReference type="NCBI Taxonomy" id="2754717"/>
    <lineage>
        <taxon>Bacteria</taxon>
        <taxon>Bacillati</taxon>
        <taxon>Actinomycetota</taxon>
        <taxon>Actinomycetota incertae sedis</taxon>
        <taxon>Candidatus Hakubellales</taxon>
        <taxon>Candidatus Hakubellaceae</taxon>
        <taxon>Candidatus Hakubella</taxon>
    </lineage>
</organism>
<feature type="binding site" evidence="7">
    <location>
        <position position="76"/>
    </location>
    <ligand>
        <name>[4Fe-4S] cluster</name>
        <dbReference type="ChEBI" id="CHEBI:49883"/>
        <note>4Fe-4S-S-AdoMet</note>
    </ligand>
</feature>
<dbReference type="PROSITE" id="PS51918">
    <property type="entry name" value="RADICAL_SAM"/>
    <property type="match status" value="1"/>
</dbReference>
<dbReference type="InterPro" id="IPR024021">
    <property type="entry name" value="FeFe-hyd_HydE_rSAM"/>
</dbReference>
<dbReference type="SMART" id="SM00729">
    <property type="entry name" value="Elp3"/>
    <property type="match status" value="1"/>
</dbReference>
<evidence type="ECO:0000256" key="5">
    <source>
        <dbReference type="ARBA" id="ARBA00023014"/>
    </source>
</evidence>
<evidence type="ECO:0000313" key="13">
    <source>
        <dbReference type="Proteomes" id="UP000588083"/>
    </source>
</evidence>
<dbReference type="InterPro" id="IPR034422">
    <property type="entry name" value="HydE/PylB-like"/>
</dbReference>
<dbReference type="SUPFAM" id="SSF102114">
    <property type="entry name" value="Radical SAM enzymes"/>
    <property type="match status" value="1"/>
</dbReference>
<dbReference type="GO" id="GO:0044272">
    <property type="term" value="P:sulfur compound biosynthetic process"/>
    <property type="evidence" value="ECO:0007669"/>
    <property type="project" value="UniProtKB-ARBA"/>
</dbReference>
<dbReference type="Proteomes" id="UP000588083">
    <property type="component" value="Unassembled WGS sequence"/>
</dbReference>
<keyword evidence="5 7" id="KW-0411">Iron-sulfur</keyword>
<name>A0A6V8PIX3_9ACTN</name>
<feature type="binding site" evidence="8">
    <location>
        <position position="168"/>
    </location>
    <ligand>
        <name>S-adenosyl-L-methionine</name>
        <dbReference type="ChEBI" id="CHEBI:59789"/>
    </ligand>
</feature>
<evidence type="ECO:0000256" key="1">
    <source>
        <dbReference type="ARBA" id="ARBA00022485"/>
    </source>
</evidence>
<evidence type="ECO:0000256" key="7">
    <source>
        <dbReference type="PIRSR" id="PIRSR004762-1"/>
    </source>
</evidence>
<dbReference type="InterPro" id="IPR007197">
    <property type="entry name" value="rSAM"/>
</dbReference>
<proteinExistence type="predicted"/>
<evidence type="ECO:0000313" key="11">
    <source>
        <dbReference type="EMBL" id="GFP37110.1"/>
    </source>
</evidence>
<keyword evidence="1 7" id="KW-0004">4Fe-4S</keyword>
<comment type="cofactor">
    <cofactor evidence="6">
        <name>[2Fe-2S] cluster</name>
        <dbReference type="ChEBI" id="CHEBI:190135"/>
    </cofactor>
</comment>
<evidence type="ECO:0000256" key="4">
    <source>
        <dbReference type="ARBA" id="ARBA00023004"/>
    </source>
</evidence>
<reference evidence="12 13" key="1">
    <citation type="journal article" date="2020" name="Front. Microbiol.">
        <title>Single-cell genomics of novel Actinobacteria with the Wood-Ljungdahl pathway discovered in a serpentinizing system.</title>
        <authorList>
            <person name="Merino N."/>
            <person name="Kawai M."/>
            <person name="Boyd E.S."/>
            <person name="Colman D.R."/>
            <person name="McGlynn S.E."/>
            <person name="Nealson K.H."/>
            <person name="Kurokawa K."/>
            <person name="Hongoh Y."/>
        </authorList>
    </citation>
    <scope>NUCLEOTIDE SEQUENCE [LARGE SCALE GENOMIC DNA]</scope>
    <source>
        <strain evidence="10 13">S34</strain>
        <strain evidence="11 12">S44</strain>
    </source>
</reference>
<gene>
    <name evidence="10" type="ORF">HKBW3S34_01815</name>
    <name evidence="11" type="ORF">HKBW3S44_00790</name>
</gene>
<dbReference type="PANTHER" id="PTHR43726">
    <property type="entry name" value="3-METHYLORNITHINE SYNTHASE"/>
    <property type="match status" value="1"/>
</dbReference>
<evidence type="ECO:0000259" key="9">
    <source>
        <dbReference type="PROSITE" id="PS51918"/>
    </source>
</evidence>
<dbReference type="CDD" id="cd01335">
    <property type="entry name" value="Radical_SAM"/>
    <property type="match status" value="1"/>
</dbReference>